<comment type="caution">
    <text evidence="1">The sequence shown here is derived from an EMBL/GenBank/DDBJ whole genome shotgun (WGS) entry which is preliminary data.</text>
</comment>
<evidence type="ECO:0000313" key="2">
    <source>
        <dbReference type="Proteomes" id="UP001497623"/>
    </source>
</evidence>
<evidence type="ECO:0000313" key="1">
    <source>
        <dbReference type="EMBL" id="CAL4094279.1"/>
    </source>
</evidence>
<keyword evidence="2" id="KW-1185">Reference proteome</keyword>
<name>A0AAV2QNE4_MEGNR</name>
<dbReference type="PANTHER" id="PTHR10937:SF0">
    <property type="entry name" value="GLUTAMINE--FRUCTOSE-6-PHOSPHATE TRANSAMINASE (ISOMERIZING)"/>
    <property type="match status" value="1"/>
</dbReference>
<dbReference type="InterPro" id="IPR029055">
    <property type="entry name" value="Ntn_hydrolases_N"/>
</dbReference>
<accession>A0AAV2QNE4</accession>
<protein>
    <submittedName>
        <fullName evidence="1">Uncharacterized protein</fullName>
    </submittedName>
</protein>
<dbReference type="GO" id="GO:0006487">
    <property type="term" value="P:protein N-linked glycosylation"/>
    <property type="evidence" value="ECO:0007669"/>
    <property type="project" value="TreeGrafter"/>
</dbReference>
<dbReference type="PANTHER" id="PTHR10937">
    <property type="entry name" value="GLUCOSAMINE--FRUCTOSE-6-PHOSPHATE AMINOTRANSFERASE, ISOMERIZING"/>
    <property type="match status" value="1"/>
</dbReference>
<dbReference type="Proteomes" id="UP001497623">
    <property type="component" value="Unassembled WGS sequence"/>
</dbReference>
<dbReference type="AlphaFoldDB" id="A0AAV2QNE4"/>
<dbReference type="GO" id="GO:0006002">
    <property type="term" value="P:fructose 6-phosphate metabolic process"/>
    <property type="evidence" value="ECO:0007669"/>
    <property type="project" value="TreeGrafter"/>
</dbReference>
<proteinExistence type="predicted"/>
<sequence length="127" mass="13967">MHGHSPITQPHTLKCNITNYKDIKQFLMQKGDVFGCETGTEIIAKLIDHLHNLHPKLVQQLDGAFGLCLKSVHFPGELVTTRHGSPLVVSINTKAKLATDHTPVVYTKDYTVSKNIGVFTTTSSIST</sequence>
<dbReference type="Gene3D" id="3.60.20.10">
    <property type="entry name" value="Glutamine Phosphoribosylpyrophosphate, subunit 1, domain 1"/>
    <property type="match status" value="1"/>
</dbReference>
<reference evidence="1 2" key="1">
    <citation type="submission" date="2024-05" db="EMBL/GenBank/DDBJ databases">
        <authorList>
            <person name="Wallberg A."/>
        </authorList>
    </citation>
    <scope>NUCLEOTIDE SEQUENCE [LARGE SCALE GENOMIC DNA]</scope>
</reference>
<gene>
    <name evidence="1" type="ORF">MNOR_LOCUS15114</name>
</gene>
<dbReference type="SUPFAM" id="SSF56235">
    <property type="entry name" value="N-terminal nucleophile aminohydrolases (Ntn hydrolases)"/>
    <property type="match status" value="1"/>
</dbReference>
<organism evidence="1 2">
    <name type="scientific">Meganyctiphanes norvegica</name>
    <name type="common">Northern krill</name>
    <name type="synonym">Thysanopoda norvegica</name>
    <dbReference type="NCBI Taxonomy" id="48144"/>
    <lineage>
        <taxon>Eukaryota</taxon>
        <taxon>Metazoa</taxon>
        <taxon>Ecdysozoa</taxon>
        <taxon>Arthropoda</taxon>
        <taxon>Crustacea</taxon>
        <taxon>Multicrustacea</taxon>
        <taxon>Malacostraca</taxon>
        <taxon>Eumalacostraca</taxon>
        <taxon>Eucarida</taxon>
        <taxon>Euphausiacea</taxon>
        <taxon>Euphausiidae</taxon>
        <taxon>Meganyctiphanes</taxon>
    </lineage>
</organism>
<dbReference type="EMBL" id="CAXKWB010009323">
    <property type="protein sequence ID" value="CAL4094279.1"/>
    <property type="molecule type" value="Genomic_DNA"/>
</dbReference>
<dbReference type="GO" id="GO:0006047">
    <property type="term" value="P:UDP-N-acetylglucosamine metabolic process"/>
    <property type="evidence" value="ECO:0007669"/>
    <property type="project" value="TreeGrafter"/>
</dbReference>
<dbReference type="GO" id="GO:0004360">
    <property type="term" value="F:glutamine-fructose-6-phosphate transaminase (isomerizing) activity"/>
    <property type="evidence" value="ECO:0007669"/>
    <property type="project" value="TreeGrafter"/>
</dbReference>